<evidence type="ECO:0000313" key="2">
    <source>
        <dbReference type="Proteomes" id="UP000271339"/>
    </source>
</evidence>
<dbReference type="PROSITE" id="PS51257">
    <property type="entry name" value="PROKAR_LIPOPROTEIN"/>
    <property type="match status" value="1"/>
</dbReference>
<proteinExistence type="predicted"/>
<comment type="caution">
    <text evidence="1">The sequence shown here is derived from an EMBL/GenBank/DDBJ whole genome shotgun (WGS) entry which is preliminary data.</text>
</comment>
<protein>
    <submittedName>
        <fullName evidence="1">Uncharacterized protein</fullName>
    </submittedName>
</protein>
<dbReference type="OrthoDB" id="1435518at2"/>
<name>A0A3L9YWQ5_9FLAO</name>
<dbReference type="AlphaFoldDB" id="A0A3L9YWQ5"/>
<dbReference type="EMBL" id="REFC01000012">
    <property type="protein sequence ID" value="RMA64247.1"/>
    <property type="molecule type" value="Genomic_DNA"/>
</dbReference>
<accession>A0A3L9YWQ5</accession>
<keyword evidence="2" id="KW-1185">Reference proteome</keyword>
<sequence>MKTLVYVFIAVTLLASCKSDDETAPVQNFGTHFPSIEDSFWNYNNTSSQGASRDSLYIVSSSIINDEATVTLGLGGAAEGFMTNLLSSGTLTTSGSKLLLNGVLSAPIDGFPDVTIPITNMVIYDLSASAPETMSSEGGRLEEVVSDIPIVIDYVISSNHILTVSDEGANGTIYYPKTNIVVNLAISAQIVFGGVTLDIPILAAQDVIVSENLFESEVGLTSSDVSINYQLEDLSGLPIELPIPSEGSEEAFQDLDTYMIEN</sequence>
<gene>
    <name evidence="1" type="ORF">BXY75_1120</name>
</gene>
<evidence type="ECO:0000313" key="1">
    <source>
        <dbReference type="EMBL" id="RMA64247.1"/>
    </source>
</evidence>
<dbReference type="RefSeq" id="WP_121906713.1">
    <property type="nucleotide sequence ID" value="NZ_REFC01000012.1"/>
</dbReference>
<dbReference type="Proteomes" id="UP000271339">
    <property type="component" value="Unassembled WGS sequence"/>
</dbReference>
<reference evidence="1 2" key="1">
    <citation type="submission" date="2018-10" db="EMBL/GenBank/DDBJ databases">
        <title>Genomic Encyclopedia of Archaeal and Bacterial Type Strains, Phase II (KMG-II): from individual species to whole genera.</title>
        <authorList>
            <person name="Goeker M."/>
        </authorList>
    </citation>
    <scope>NUCLEOTIDE SEQUENCE [LARGE SCALE GENOMIC DNA]</scope>
    <source>
        <strain evidence="1 2">DSM 23424</strain>
    </source>
</reference>
<organism evidence="1 2">
    <name type="scientific">Ulvibacter antarcticus</name>
    <dbReference type="NCBI Taxonomy" id="442714"/>
    <lineage>
        <taxon>Bacteria</taxon>
        <taxon>Pseudomonadati</taxon>
        <taxon>Bacteroidota</taxon>
        <taxon>Flavobacteriia</taxon>
        <taxon>Flavobacteriales</taxon>
        <taxon>Flavobacteriaceae</taxon>
        <taxon>Ulvibacter</taxon>
    </lineage>
</organism>